<proteinExistence type="predicted"/>
<keyword evidence="2" id="KW-1185">Reference proteome</keyword>
<accession>A0A5N6QBF4</accession>
<evidence type="ECO:0000313" key="1">
    <source>
        <dbReference type="EMBL" id="KAE7995513.1"/>
    </source>
</evidence>
<evidence type="ECO:0000313" key="2">
    <source>
        <dbReference type="Proteomes" id="UP000327013"/>
    </source>
</evidence>
<organism evidence="1 2">
    <name type="scientific">Carpinus fangiana</name>
    <dbReference type="NCBI Taxonomy" id="176857"/>
    <lineage>
        <taxon>Eukaryota</taxon>
        <taxon>Viridiplantae</taxon>
        <taxon>Streptophyta</taxon>
        <taxon>Embryophyta</taxon>
        <taxon>Tracheophyta</taxon>
        <taxon>Spermatophyta</taxon>
        <taxon>Magnoliopsida</taxon>
        <taxon>eudicotyledons</taxon>
        <taxon>Gunneridae</taxon>
        <taxon>Pentapetalae</taxon>
        <taxon>rosids</taxon>
        <taxon>fabids</taxon>
        <taxon>Fagales</taxon>
        <taxon>Betulaceae</taxon>
        <taxon>Carpinus</taxon>
    </lineage>
</organism>
<protein>
    <submittedName>
        <fullName evidence="1">Uncharacterized protein</fullName>
    </submittedName>
</protein>
<sequence length="271" mass="30824">MADVWQAFFVRDTLNQGEIDRKQISSGWAVLQGRQAFLDTLGDLPDSTYRREYSNVIVRCGQHSDANCKLVVRGNNENPQQCQYIVKLSDGFMDGADLRVRKRVEAYFKWNGDRLEIKIEQSPSPEADFQIYTELALLGMKGHVASKDLRDRKLLLPQTNLRSFYDSCPPLVQQWLDEEKWFNIQLYPPGMFNSVGAEMRSKMGFLGVIEECSLLINISKIVANYKDSLNVHDPLTVKYKWLAGKLEVVFLTGNEPANLAHLLQGPLVHGA</sequence>
<dbReference type="Proteomes" id="UP000327013">
    <property type="component" value="Chromosome 1"/>
</dbReference>
<dbReference type="EMBL" id="CM017321">
    <property type="protein sequence ID" value="KAE7995513.1"/>
    <property type="molecule type" value="Genomic_DNA"/>
</dbReference>
<gene>
    <name evidence="1" type="ORF">FH972_000297</name>
</gene>
<name>A0A5N6QBF4_9ROSI</name>
<dbReference type="AlphaFoldDB" id="A0A5N6QBF4"/>
<reference evidence="1 2" key="1">
    <citation type="submission" date="2019-06" db="EMBL/GenBank/DDBJ databases">
        <title>A chromosomal-level reference genome of Carpinus fangiana (Coryloideae, Betulaceae).</title>
        <authorList>
            <person name="Yang X."/>
            <person name="Wang Z."/>
            <person name="Zhang L."/>
            <person name="Hao G."/>
            <person name="Liu J."/>
            <person name="Yang Y."/>
        </authorList>
    </citation>
    <scope>NUCLEOTIDE SEQUENCE [LARGE SCALE GENOMIC DNA]</scope>
    <source>
        <strain evidence="1">Cfa_2016G</strain>
        <tissue evidence="1">Leaf</tissue>
    </source>
</reference>